<proteinExistence type="predicted"/>
<keyword evidence="3" id="KW-1185">Reference proteome</keyword>
<feature type="compositionally biased region" description="Basic and acidic residues" evidence="1">
    <location>
        <begin position="8"/>
        <end position="24"/>
    </location>
</feature>
<reference evidence="2 3" key="1">
    <citation type="submission" date="2020-07" db="EMBL/GenBank/DDBJ databases">
        <authorList>
            <person name="Feng X."/>
        </authorList>
    </citation>
    <scope>NUCLEOTIDE SEQUENCE [LARGE SCALE GENOMIC DNA]</scope>
    <source>
        <strain evidence="2 3">JCM23202</strain>
    </source>
</reference>
<gene>
    <name evidence="2" type="ORF">H5P27_17435</name>
</gene>
<protein>
    <submittedName>
        <fullName evidence="2">Uncharacterized protein</fullName>
    </submittedName>
</protein>
<evidence type="ECO:0000313" key="3">
    <source>
        <dbReference type="Proteomes" id="UP000526501"/>
    </source>
</evidence>
<organism evidence="2 3">
    <name type="scientific">Pelagicoccus albus</name>
    <dbReference type="NCBI Taxonomy" id="415222"/>
    <lineage>
        <taxon>Bacteria</taxon>
        <taxon>Pseudomonadati</taxon>
        <taxon>Verrucomicrobiota</taxon>
        <taxon>Opitutia</taxon>
        <taxon>Puniceicoccales</taxon>
        <taxon>Pelagicoccaceae</taxon>
        <taxon>Pelagicoccus</taxon>
    </lineage>
</organism>
<comment type="caution">
    <text evidence="2">The sequence shown here is derived from an EMBL/GenBank/DDBJ whole genome shotgun (WGS) entry which is preliminary data.</text>
</comment>
<name>A0A7X1B8V4_9BACT</name>
<evidence type="ECO:0000256" key="1">
    <source>
        <dbReference type="SAM" id="MobiDB-lite"/>
    </source>
</evidence>
<sequence>MPTIIHPRARDGPEKLDTHEKREPAATGMHWAETISHAKLNTQSLH</sequence>
<dbReference type="Proteomes" id="UP000526501">
    <property type="component" value="Unassembled WGS sequence"/>
</dbReference>
<evidence type="ECO:0000313" key="2">
    <source>
        <dbReference type="EMBL" id="MBC2607840.1"/>
    </source>
</evidence>
<feature type="region of interest" description="Disordered" evidence="1">
    <location>
        <begin position="1"/>
        <end position="26"/>
    </location>
</feature>
<dbReference type="RefSeq" id="WP_185661704.1">
    <property type="nucleotide sequence ID" value="NZ_CAWPOO010000013.1"/>
</dbReference>
<dbReference type="EMBL" id="JACHVC010000013">
    <property type="protein sequence ID" value="MBC2607840.1"/>
    <property type="molecule type" value="Genomic_DNA"/>
</dbReference>
<dbReference type="AlphaFoldDB" id="A0A7X1B8V4"/>
<accession>A0A7X1B8V4</accession>